<evidence type="ECO:0000313" key="3">
    <source>
        <dbReference type="Proteomes" id="UP000077013"/>
    </source>
</evidence>
<evidence type="ECO:0000256" key="1">
    <source>
        <dbReference type="SAM" id="Phobius"/>
    </source>
</evidence>
<gene>
    <name evidence="2" type="ORF">ULVI_00270</name>
</gene>
<evidence type="ECO:0000313" key="2">
    <source>
        <dbReference type="EMBL" id="OAB81808.1"/>
    </source>
</evidence>
<feature type="transmembrane region" description="Helical" evidence="1">
    <location>
        <begin position="343"/>
        <end position="370"/>
    </location>
</feature>
<feature type="transmembrane region" description="Helical" evidence="1">
    <location>
        <begin position="129"/>
        <end position="147"/>
    </location>
</feature>
<dbReference type="RefSeq" id="WP_068588143.1">
    <property type="nucleotide sequence ID" value="NZ_LRXL01000001.1"/>
</dbReference>
<feature type="transmembrane region" description="Helical" evidence="1">
    <location>
        <begin position="68"/>
        <end position="89"/>
    </location>
</feature>
<feature type="transmembrane region" description="Helical" evidence="1">
    <location>
        <begin position="407"/>
        <end position="423"/>
    </location>
</feature>
<sequence>MGTSFLKSTGITTKETYGVVALFFVLTIYFILQPPIYSPDTYSYFNAIIFRYPGYVIFLRGLEVVFKGYFDVVAVACQLVLGWIAVFTLYRNCSSIFSLILWQRLFLVALLIVPYFPPLSIGNNLASEGISYPLYLLLMSFSFDMLFIGKYKRILHFSIVFLTLTLTRGQFIVVSLILAFALILKERNQGFKKKHVVYLFILLALPVISKIADSTYRKAVHGFFVATPFSYSNALTLPLYVSKASDSSKIENKDYRNLFVASYKTLDSLGLTSRHVDGSASEKYKPFHENVPIIFNQNYHKKGGAYFLKKDSIPDGNILSVEAASKTLLPILIKNNPTEYRNLYFAGMIHGFKSVVILIFVVLLVFYSLWETFRNFTRSNGLLLFSSLLLLSNSMLVAFASHSIARYLFYNYFFALLIGIVLFRKITKKI</sequence>
<protein>
    <recommendedName>
        <fullName evidence="4">Glycosyltransferase RgtA/B/C/D-like domain-containing protein</fullName>
    </recommendedName>
</protein>
<keyword evidence="1" id="KW-0472">Membrane</keyword>
<feature type="transmembrane region" description="Helical" evidence="1">
    <location>
        <begin position="382"/>
        <end position="401"/>
    </location>
</feature>
<feature type="transmembrane region" description="Helical" evidence="1">
    <location>
        <begin position="16"/>
        <end position="32"/>
    </location>
</feature>
<feature type="transmembrane region" description="Helical" evidence="1">
    <location>
        <begin position="159"/>
        <end position="183"/>
    </location>
</feature>
<feature type="transmembrane region" description="Helical" evidence="1">
    <location>
        <begin position="195"/>
        <end position="212"/>
    </location>
</feature>
<dbReference type="Proteomes" id="UP000077013">
    <property type="component" value="Unassembled WGS sequence"/>
</dbReference>
<feature type="transmembrane region" description="Helical" evidence="1">
    <location>
        <begin position="96"/>
        <end position="117"/>
    </location>
</feature>
<comment type="caution">
    <text evidence="2">The sequence shown here is derived from an EMBL/GenBank/DDBJ whole genome shotgun (WGS) entry which is preliminary data.</text>
</comment>
<dbReference type="AlphaFoldDB" id="A0A167KEI1"/>
<dbReference type="STRING" id="1763537.ULVI_00270"/>
<proteinExistence type="predicted"/>
<dbReference type="OrthoDB" id="1410880at2"/>
<reference evidence="2 3" key="1">
    <citation type="submission" date="2016-02" db="EMBL/GenBank/DDBJ databases">
        <title>Ulvibacter sp. LPB0005, isolated from Thais luteostoma.</title>
        <authorList>
            <person name="Shin S.-K."/>
            <person name="Yi H."/>
        </authorList>
    </citation>
    <scope>NUCLEOTIDE SEQUENCE [LARGE SCALE GENOMIC DNA]</scope>
    <source>
        <strain evidence="2 3">LPB0005</strain>
    </source>
</reference>
<keyword evidence="3" id="KW-1185">Reference proteome</keyword>
<feature type="transmembrane region" description="Helical" evidence="1">
    <location>
        <begin position="219"/>
        <end position="241"/>
    </location>
</feature>
<accession>A0A167KEI1</accession>
<keyword evidence="1" id="KW-0812">Transmembrane</keyword>
<dbReference type="EMBL" id="LRXL01000001">
    <property type="protein sequence ID" value="OAB81808.1"/>
    <property type="molecule type" value="Genomic_DNA"/>
</dbReference>
<keyword evidence="1" id="KW-1133">Transmembrane helix</keyword>
<evidence type="ECO:0008006" key="4">
    <source>
        <dbReference type="Google" id="ProtNLM"/>
    </source>
</evidence>
<name>A0A167KEI1_9FLAO</name>
<organism evidence="2 3">
    <name type="scientific">Cochleicola gelatinilyticus</name>
    <dbReference type="NCBI Taxonomy" id="1763537"/>
    <lineage>
        <taxon>Bacteria</taxon>
        <taxon>Pseudomonadati</taxon>
        <taxon>Bacteroidota</taxon>
        <taxon>Flavobacteriia</taxon>
        <taxon>Flavobacteriales</taxon>
        <taxon>Flavobacteriaceae</taxon>
        <taxon>Cochleicola</taxon>
    </lineage>
</organism>